<name>A0A5C6TUN3_9SPHN</name>
<organism evidence="1 2">
    <name type="scientific">Allosphingosinicella ginsenosidimutans</name>
    <dbReference type="NCBI Taxonomy" id="1176539"/>
    <lineage>
        <taxon>Bacteria</taxon>
        <taxon>Pseudomonadati</taxon>
        <taxon>Pseudomonadota</taxon>
        <taxon>Alphaproteobacteria</taxon>
        <taxon>Sphingomonadales</taxon>
        <taxon>Sphingomonadaceae</taxon>
        <taxon>Allosphingosinicella</taxon>
    </lineage>
</organism>
<dbReference type="EMBL" id="VOQQ01000001">
    <property type="protein sequence ID" value="TXC63681.1"/>
    <property type="molecule type" value="Genomic_DNA"/>
</dbReference>
<comment type="caution">
    <text evidence="1">The sequence shown here is derived from an EMBL/GenBank/DDBJ whole genome shotgun (WGS) entry which is preliminary data.</text>
</comment>
<proteinExistence type="predicted"/>
<reference evidence="1 2" key="1">
    <citation type="journal article" date="2015" name="J. Microbiol.">
        <title>Sphingosinicella ginsenosidimutans sp. nov., with ginsenoside converting activity.</title>
        <authorList>
            <person name="Kim J.K."/>
            <person name="Kang M.S."/>
            <person name="Park S.C."/>
            <person name="Kim K.M."/>
            <person name="Choi K."/>
            <person name="Yoon M.H."/>
            <person name="Im W.T."/>
        </authorList>
    </citation>
    <scope>NUCLEOTIDE SEQUENCE [LARGE SCALE GENOMIC DNA]</scope>
    <source>
        <strain evidence="1 2">BS-11</strain>
    </source>
</reference>
<protein>
    <submittedName>
        <fullName evidence="1">Uncharacterized protein</fullName>
    </submittedName>
</protein>
<sequence length="121" mass="12304">MAFLDDAVLDSGLSALTGISSPVLHICSAEPTSRSEALSLSLGNKTGITIGSPGDRTGGGRKVTISAITDGEVTATDEATSWAIIDDSKLWAANDLSAPQNVTDGNTFTLPAFDIGIPDPA</sequence>
<keyword evidence="2" id="KW-1185">Reference proteome</keyword>
<evidence type="ECO:0000313" key="1">
    <source>
        <dbReference type="EMBL" id="TXC63681.1"/>
    </source>
</evidence>
<dbReference type="RefSeq" id="WP_147043087.1">
    <property type="nucleotide sequence ID" value="NZ_BAABIR010000004.1"/>
</dbReference>
<accession>A0A5C6TUN3</accession>
<evidence type="ECO:0000313" key="2">
    <source>
        <dbReference type="Proteomes" id="UP000321249"/>
    </source>
</evidence>
<gene>
    <name evidence="1" type="ORF">FRZ32_08425</name>
</gene>
<dbReference type="OrthoDB" id="7876261at2"/>
<dbReference type="Proteomes" id="UP000321249">
    <property type="component" value="Unassembled WGS sequence"/>
</dbReference>
<dbReference type="AlphaFoldDB" id="A0A5C6TUN3"/>